<gene>
    <name evidence="5" type="ORF">ETU37_05030</name>
</gene>
<keyword evidence="1" id="KW-0805">Transcription regulation</keyword>
<dbReference type="GO" id="GO:0003677">
    <property type="term" value="F:DNA binding"/>
    <property type="evidence" value="ECO:0007669"/>
    <property type="project" value="UniProtKB-KW"/>
</dbReference>
<evidence type="ECO:0000256" key="1">
    <source>
        <dbReference type="ARBA" id="ARBA00023015"/>
    </source>
</evidence>
<evidence type="ECO:0000313" key="5">
    <source>
        <dbReference type="EMBL" id="RYU13891.1"/>
    </source>
</evidence>
<dbReference type="Pfam" id="PF01638">
    <property type="entry name" value="HxlR"/>
    <property type="match status" value="1"/>
</dbReference>
<evidence type="ECO:0000259" key="4">
    <source>
        <dbReference type="PROSITE" id="PS51118"/>
    </source>
</evidence>
<evidence type="ECO:0000256" key="2">
    <source>
        <dbReference type="ARBA" id="ARBA00023125"/>
    </source>
</evidence>
<dbReference type="Proteomes" id="UP000291189">
    <property type="component" value="Unassembled WGS sequence"/>
</dbReference>
<reference evidence="5 6" key="1">
    <citation type="submission" date="2019-01" db="EMBL/GenBank/DDBJ databases">
        <title>Nocardioides guangzhouensis sp. nov., an actinobacterium isolated from soil.</title>
        <authorList>
            <person name="Fu Y."/>
            <person name="Cai Y."/>
            <person name="Lin Z."/>
            <person name="Chen P."/>
        </authorList>
    </citation>
    <scope>NUCLEOTIDE SEQUENCE [LARGE SCALE GENOMIC DNA]</scope>
    <source>
        <strain evidence="5 6">NBRC 105384</strain>
    </source>
</reference>
<feature type="domain" description="HTH hxlR-type" evidence="4">
    <location>
        <begin position="12"/>
        <end position="110"/>
    </location>
</feature>
<dbReference type="Gene3D" id="1.10.10.10">
    <property type="entry name" value="Winged helix-like DNA-binding domain superfamily/Winged helix DNA-binding domain"/>
    <property type="match status" value="1"/>
</dbReference>
<keyword evidence="3" id="KW-0804">Transcription</keyword>
<organism evidence="5 6">
    <name type="scientific">Nocardioides iriomotensis</name>
    <dbReference type="NCBI Taxonomy" id="715784"/>
    <lineage>
        <taxon>Bacteria</taxon>
        <taxon>Bacillati</taxon>
        <taxon>Actinomycetota</taxon>
        <taxon>Actinomycetes</taxon>
        <taxon>Propionibacteriales</taxon>
        <taxon>Nocardioidaceae</taxon>
        <taxon>Nocardioides</taxon>
    </lineage>
</organism>
<dbReference type="InterPro" id="IPR036388">
    <property type="entry name" value="WH-like_DNA-bd_sf"/>
</dbReference>
<proteinExistence type="predicted"/>
<dbReference type="InterPro" id="IPR002577">
    <property type="entry name" value="HTH_HxlR"/>
</dbReference>
<dbReference type="SUPFAM" id="SSF46785">
    <property type="entry name" value="Winged helix' DNA-binding domain"/>
    <property type="match status" value="1"/>
</dbReference>
<dbReference type="InterPro" id="IPR036390">
    <property type="entry name" value="WH_DNA-bd_sf"/>
</dbReference>
<dbReference type="AlphaFoldDB" id="A0A4Q5J834"/>
<comment type="caution">
    <text evidence="5">The sequence shown here is derived from an EMBL/GenBank/DDBJ whole genome shotgun (WGS) entry which is preliminary data.</text>
</comment>
<dbReference type="PANTHER" id="PTHR33204">
    <property type="entry name" value="TRANSCRIPTIONAL REGULATOR, MARR FAMILY"/>
    <property type="match status" value="1"/>
</dbReference>
<dbReference type="PROSITE" id="PS51118">
    <property type="entry name" value="HTH_HXLR"/>
    <property type="match status" value="1"/>
</dbReference>
<dbReference type="PANTHER" id="PTHR33204:SF18">
    <property type="entry name" value="TRANSCRIPTIONAL REGULATORY PROTEIN"/>
    <property type="match status" value="1"/>
</dbReference>
<dbReference type="OrthoDB" id="9792527at2"/>
<keyword evidence="6" id="KW-1185">Reference proteome</keyword>
<evidence type="ECO:0000256" key="3">
    <source>
        <dbReference type="ARBA" id="ARBA00023163"/>
    </source>
</evidence>
<dbReference type="RefSeq" id="WP_129985953.1">
    <property type="nucleotide sequence ID" value="NZ_SDPU01000013.1"/>
</dbReference>
<keyword evidence="2" id="KW-0238">DNA-binding</keyword>
<accession>A0A4Q5J834</accession>
<dbReference type="EMBL" id="SDPU01000013">
    <property type="protein sequence ID" value="RYU13891.1"/>
    <property type="molecule type" value="Genomic_DNA"/>
</dbReference>
<sequence>MPLRSDWSEATCPIARSLDVVGDPWVLLVLREAFQGVTRYDEFRARLGVADSVLAKRLAGMVDAGLLERTPYRDGQRTRDGYVLTDAGADLLPLLNALVLWGERHRPRGSGVMHVVHDRCGRETASADTCTSCGEPLSPATVSWRKPRDPSRLVPLVR</sequence>
<protein>
    <submittedName>
        <fullName evidence="5">Transcriptional regulator</fullName>
    </submittedName>
</protein>
<evidence type="ECO:0000313" key="6">
    <source>
        <dbReference type="Proteomes" id="UP000291189"/>
    </source>
</evidence>
<name>A0A4Q5J834_9ACTN</name>